<evidence type="ECO:0000256" key="8">
    <source>
        <dbReference type="ARBA" id="ARBA00022729"/>
    </source>
</evidence>
<keyword evidence="6" id="KW-0037">Angiogenesis</keyword>
<evidence type="ECO:0000313" key="13">
    <source>
        <dbReference type="Proteomes" id="UP000694408"/>
    </source>
</evidence>
<evidence type="ECO:0000256" key="11">
    <source>
        <dbReference type="SAM" id="MobiDB-lite"/>
    </source>
</evidence>
<feature type="region of interest" description="Disordered" evidence="11">
    <location>
        <begin position="57"/>
        <end position="109"/>
    </location>
</feature>
<dbReference type="Proteomes" id="UP000694408">
    <property type="component" value="Unplaced"/>
</dbReference>
<comment type="similarity">
    <text evidence="2">Belongs to the apelin family.</text>
</comment>
<evidence type="ECO:0000256" key="3">
    <source>
        <dbReference type="ARBA" id="ARBA00020395"/>
    </source>
</evidence>
<sequence>MFGTGGRAVPAQEALGSRWGQCRKPAGPGPGSPRYCCPCAACGDTWLTLFLISSGPLAKAPDGKDAQGGLARRLVRPRGARRGPGQRPGGWRRTRRPRPRLSHKGPMPF</sequence>
<dbReference type="GO" id="GO:0005179">
    <property type="term" value="F:hormone activity"/>
    <property type="evidence" value="ECO:0007669"/>
    <property type="project" value="UniProtKB-KW"/>
</dbReference>
<evidence type="ECO:0000313" key="12">
    <source>
        <dbReference type="Ensembl" id="ENSJHYP00000017873.1"/>
    </source>
</evidence>
<keyword evidence="9" id="KW-0306">Gastrulation</keyword>
<reference evidence="12" key="2">
    <citation type="submission" date="2025-09" db="UniProtKB">
        <authorList>
            <consortium name="Ensembl"/>
        </authorList>
    </citation>
    <scope>IDENTIFICATION</scope>
</reference>
<dbReference type="AlphaFoldDB" id="A0A8C5JG66"/>
<evidence type="ECO:0000256" key="9">
    <source>
        <dbReference type="ARBA" id="ARBA00023218"/>
    </source>
</evidence>
<dbReference type="Pfam" id="PF15360">
    <property type="entry name" value="Apelin"/>
    <property type="match status" value="1"/>
</dbReference>
<evidence type="ECO:0000256" key="5">
    <source>
        <dbReference type="ARBA" id="ARBA00022525"/>
    </source>
</evidence>
<dbReference type="Ensembl" id="ENSJHYT00000021589.1">
    <property type="protein sequence ID" value="ENSJHYP00000017873.1"/>
    <property type="gene ID" value="ENSJHYG00000013652.1"/>
</dbReference>
<keyword evidence="4" id="KW-0217">Developmental protein</keyword>
<keyword evidence="7" id="KW-0372">Hormone</keyword>
<comment type="subcellular location">
    <subcellularLocation>
        <location evidence="1">Secreted</location>
        <location evidence="1">Extracellular space</location>
    </subcellularLocation>
</comment>
<keyword evidence="13" id="KW-1185">Reference proteome</keyword>
<protein>
    <recommendedName>
        <fullName evidence="3">Apelin</fullName>
    </recommendedName>
    <alternativeName>
        <fullName evidence="10">APJ endogenous ligand</fullName>
    </alternativeName>
</protein>
<keyword evidence="5" id="KW-0964">Secreted</keyword>
<dbReference type="InterPro" id="IPR026155">
    <property type="entry name" value="Apelin"/>
</dbReference>
<organism evidence="12 13">
    <name type="scientific">Junco hyemalis</name>
    <name type="common">Dark-eyed junco</name>
    <dbReference type="NCBI Taxonomy" id="40217"/>
    <lineage>
        <taxon>Eukaryota</taxon>
        <taxon>Metazoa</taxon>
        <taxon>Chordata</taxon>
        <taxon>Craniata</taxon>
        <taxon>Vertebrata</taxon>
        <taxon>Euteleostomi</taxon>
        <taxon>Archelosauria</taxon>
        <taxon>Archosauria</taxon>
        <taxon>Dinosauria</taxon>
        <taxon>Saurischia</taxon>
        <taxon>Theropoda</taxon>
        <taxon>Coelurosauria</taxon>
        <taxon>Aves</taxon>
        <taxon>Neognathae</taxon>
        <taxon>Neoaves</taxon>
        <taxon>Telluraves</taxon>
        <taxon>Australaves</taxon>
        <taxon>Passeriformes</taxon>
        <taxon>Passerellidae</taxon>
        <taxon>Junco</taxon>
    </lineage>
</organism>
<accession>A0A8C5JG66</accession>
<reference evidence="12" key="1">
    <citation type="submission" date="2025-08" db="UniProtKB">
        <authorList>
            <consortium name="Ensembl"/>
        </authorList>
    </citation>
    <scope>IDENTIFICATION</scope>
</reference>
<evidence type="ECO:0000256" key="10">
    <source>
        <dbReference type="ARBA" id="ARBA00030305"/>
    </source>
</evidence>
<name>A0A8C5JG66_JUNHY</name>
<feature type="region of interest" description="Disordered" evidence="11">
    <location>
        <begin position="1"/>
        <end position="31"/>
    </location>
</feature>
<dbReference type="GO" id="GO:0031704">
    <property type="term" value="F:apelin receptor binding"/>
    <property type="evidence" value="ECO:0007669"/>
    <property type="project" value="InterPro"/>
</dbReference>
<dbReference type="GO" id="GO:0001525">
    <property type="term" value="P:angiogenesis"/>
    <property type="evidence" value="ECO:0007669"/>
    <property type="project" value="UniProtKB-KW"/>
</dbReference>
<dbReference type="PANTHER" id="PTHR15953:SF0">
    <property type="entry name" value="APELIN"/>
    <property type="match status" value="1"/>
</dbReference>
<evidence type="ECO:0000256" key="6">
    <source>
        <dbReference type="ARBA" id="ARBA00022657"/>
    </source>
</evidence>
<dbReference type="GO" id="GO:0007369">
    <property type="term" value="P:gastrulation"/>
    <property type="evidence" value="ECO:0007669"/>
    <property type="project" value="UniProtKB-KW"/>
</dbReference>
<dbReference type="GO" id="GO:0005615">
    <property type="term" value="C:extracellular space"/>
    <property type="evidence" value="ECO:0007669"/>
    <property type="project" value="TreeGrafter"/>
</dbReference>
<proteinExistence type="inferred from homology"/>
<evidence type="ECO:0000256" key="2">
    <source>
        <dbReference type="ARBA" id="ARBA00008623"/>
    </source>
</evidence>
<dbReference type="PANTHER" id="PTHR15953">
    <property type="entry name" value="APELIN"/>
    <property type="match status" value="1"/>
</dbReference>
<evidence type="ECO:0000256" key="7">
    <source>
        <dbReference type="ARBA" id="ARBA00022702"/>
    </source>
</evidence>
<evidence type="ECO:0000256" key="1">
    <source>
        <dbReference type="ARBA" id="ARBA00004239"/>
    </source>
</evidence>
<feature type="compositionally biased region" description="Basic residues" evidence="11">
    <location>
        <begin position="90"/>
        <end position="103"/>
    </location>
</feature>
<keyword evidence="8" id="KW-0732">Signal</keyword>
<evidence type="ECO:0000256" key="4">
    <source>
        <dbReference type="ARBA" id="ARBA00022473"/>
    </source>
</evidence>